<protein>
    <submittedName>
        <fullName evidence="1">ATP-binding protein</fullName>
    </submittedName>
</protein>
<dbReference type="EMBL" id="WUBZ01000076">
    <property type="protein sequence ID" value="MWV55240.1"/>
    <property type="molecule type" value="Genomic_DNA"/>
</dbReference>
<name>A0ABW9UQA8_CHLPH</name>
<organism evidence="1 2">
    <name type="scientific">Chlorobium phaeovibrioides</name>
    <dbReference type="NCBI Taxonomy" id="1094"/>
    <lineage>
        <taxon>Bacteria</taxon>
        <taxon>Pseudomonadati</taxon>
        <taxon>Chlorobiota</taxon>
        <taxon>Chlorobiia</taxon>
        <taxon>Chlorobiales</taxon>
        <taxon>Chlorobiaceae</taxon>
        <taxon>Chlorobium/Pelodictyon group</taxon>
        <taxon>Chlorobium</taxon>
    </lineage>
</organism>
<dbReference type="GO" id="GO:0005524">
    <property type="term" value="F:ATP binding"/>
    <property type="evidence" value="ECO:0007669"/>
    <property type="project" value="UniProtKB-KW"/>
</dbReference>
<dbReference type="Proteomes" id="UP000489351">
    <property type="component" value="Unassembled WGS sequence"/>
</dbReference>
<accession>A0ABW9UQA8</accession>
<feature type="non-terminal residue" evidence="1">
    <location>
        <position position="1"/>
    </location>
</feature>
<keyword evidence="1" id="KW-0547">Nucleotide-binding</keyword>
<evidence type="ECO:0000313" key="1">
    <source>
        <dbReference type="EMBL" id="MWV55240.1"/>
    </source>
</evidence>
<keyword evidence="2" id="KW-1185">Reference proteome</keyword>
<keyword evidence="1" id="KW-0067">ATP-binding</keyword>
<sequence>IIDQVMDQLTDAANLQLIAVTHSPLIMASVEPLFDQTEDAWFDLDLVDNAVELTRRQYARKGDARSCLTSEAFDMKSGYSIEAESALDDAARALSDEQLSNADAAALEQRLRAVLSDTDPFWMRWRFVSEKKGW</sequence>
<proteinExistence type="predicted"/>
<gene>
    <name evidence="1" type="ORF">GJ685_09270</name>
</gene>
<comment type="caution">
    <text evidence="1">The sequence shown here is derived from an EMBL/GenBank/DDBJ whole genome shotgun (WGS) entry which is preliminary data.</text>
</comment>
<evidence type="ECO:0000313" key="2">
    <source>
        <dbReference type="Proteomes" id="UP000489351"/>
    </source>
</evidence>
<reference evidence="1 2" key="1">
    <citation type="submission" date="2019-11" db="EMBL/GenBank/DDBJ databases">
        <title>Green- and brown-colored morphotypes of Chlorobia in the stratified aquatic ecosystems of Kandalaksha Gulf (White Sea): A model for study of the accessory genome evolution.</title>
        <authorList>
            <person name="Grouzdev D.S."/>
        </authorList>
    </citation>
    <scope>NUCLEOTIDE SEQUENCE [LARGE SCALE GENOMIC DNA]</scope>
    <source>
        <strain evidence="1 2">ZM</strain>
    </source>
</reference>